<dbReference type="Gene3D" id="3.40.50.10810">
    <property type="entry name" value="Tandem AAA-ATPase domain"/>
    <property type="match status" value="1"/>
</dbReference>
<dbReference type="PROSITE" id="PS51192">
    <property type="entry name" value="HELICASE_ATP_BIND_1"/>
    <property type="match status" value="1"/>
</dbReference>
<dbReference type="EMBL" id="CAJFCJ010000008">
    <property type="protein sequence ID" value="CAD5118053.1"/>
    <property type="molecule type" value="Genomic_DNA"/>
</dbReference>
<dbReference type="Pfam" id="PF00176">
    <property type="entry name" value="SNF2-rel_dom"/>
    <property type="match status" value="1"/>
</dbReference>
<evidence type="ECO:0000256" key="3">
    <source>
        <dbReference type="ARBA" id="ARBA00019805"/>
    </source>
</evidence>
<comment type="similarity">
    <text evidence="2 11">Belongs to the SNF2/RAD54 helicase family.</text>
</comment>
<keyword evidence="16" id="KW-1185">Reference proteome</keyword>
<dbReference type="FunFam" id="3.40.50.10810:FF:000006">
    <property type="entry name" value="Putative DNA helicase INO80"/>
    <property type="match status" value="1"/>
</dbReference>
<dbReference type="GO" id="GO:0006338">
    <property type="term" value="P:chromatin remodeling"/>
    <property type="evidence" value="ECO:0007669"/>
    <property type="project" value="UniProtKB-UniRule"/>
</dbReference>
<evidence type="ECO:0000256" key="5">
    <source>
        <dbReference type="ARBA" id="ARBA00022763"/>
    </source>
</evidence>
<accession>A0A7I8VRR9</accession>
<comment type="catalytic activity">
    <reaction evidence="11">
        <text>ATP + H2O = ADP + phosphate + H(+)</text>
        <dbReference type="Rhea" id="RHEA:13065"/>
        <dbReference type="ChEBI" id="CHEBI:15377"/>
        <dbReference type="ChEBI" id="CHEBI:15378"/>
        <dbReference type="ChEBI" id="CHEBI:30616"/>
        <dbReference type="ChEBI" id="CHEBI:43474"/>
        <dbReference type="ChEBI" id="CHEBI:456216"/>
    </reaction>
</comment>
<reference evidence="15 16" key="1">
    <citation type="submission" date="2020-08" db="EMBL/GenBank/DDBJ databases">
        <authorList>
            <person name="Hejnol A."/>
        </authorList>
    </citation>
    <scope>NUCLEOTIDE SEQUENCE [LARGE SCALE GENOMIC DNA]</scope>
</reference>
<evidence type="ECO:0000256" key="10">
    <source>
        <dbReference type="ARBA" id="ARBA00023242"/>
    </source>
</evidence>
<comment type="caution">
    <text evidence="15">The sequence shown here is derived from an EMBL/GenBank/DDBJ whole genome shotgun (WGS) entry which is preliminary data.</text>
</comment>
<dbReference type="GO" id="GO:0006281">
    <property type="term" value="P:DNA repair"/>
    <property type="evidence" value="ECO:0007669"/>
    <property type="project" value="UniProtKB-UniRule"/>
</dbReference>
<evidence type="ECO:0000256" key="4">
    <source>
        <dbReference type="ARBA" id="ARBA00022741"/>
    </source>
</evidence>
<keyword evidence="8 11" id="KW-0238">DNA-binding</keyword>
<keyword evidence="6 11" id="KW-0378">Hydrolase</keyword>
<evidence type="ECO:0000259" key="13">
    <source>
        <dbReference type="PROSITE" id="PS51192"/>
    </source>
</evidence>
<dbReference type="InterPro" id="IPR038718">
    <property type="entry name" value="SNF2-like_sf"/>
</dbReference>
<dbReference type="PANTHER" id="PTHR45685">
    <property type="entry name" value="HELICASE SRCAP-RELATED"/>
    <property type="match status" value="1"/>
</dbReference>
<evidence type="ECO:0000256" key="8">
    <source>
        <dbReference type="ARBA" id="ARBA00023125"/>
    </source>
</evidence>
<keyword evidence="9 11" id="KW-0234">DNA repair</keyword>
<evidence type="ECO:0000256" key="12">
    <source>
        <dbReference type="SAM" id="MobiDB-lite"/>
    </source>
</evidence>
<evidence type="ECO:0000256" key="1">
    <source>
        <dbReference type="ARBA" id="ARBA00004123"/>
    </source>
</evidence>
<feature type="domain" description="Helicase ATP-binding" evidence="13">
    <location>
        <begin position="487"/>
        <end position="658"/>
    </location>
</feature>
<organism evidence="15 16">
    <name type="scientific">Dimorphilus gyrociliatus</name>
    <dbReference type="NCBI Taxonomy" id="2664684"/>
    <lineage>
        <taxon>Eukaryota</taxon>
        <taxon>Metazoa</taxon>
        <taxon>Spiralia</taxon>
        <taxon>Lophotrochozoa</taxon>
        <taxon>Annelida</taxon>
        <taxon>Polychaeta</taxon>
        <taxon>Polychaeta incertae sedis</taxon>
        <taxon>Dinophilidae</taxon>
        <taxon>Dimorphilus</taxon>
    </lineage>
</organism>
<dbReference type="EC" id="3.6.4.-" evidence="11"/>
<dbReference type="InterPro" id="IPR050520">
    <property type="entry name" value="INO80/SWR1_helicase"/>
</dbReference>
<dbReference type="PANTHER" id="PTHR45685:SF2">
    <property type="entry name" value="CHROMATIN-REMODELING ATPASE INO80"/>
    <property type="match status" value="1"/>
</dbReference>
<comment type="domain">
    <text evidence="11">The DBINO region is involved in binding to DNA.</text>
</comment>
<dbReference type="OrthoDB" id="448448at2759"/>
<comment type="function">
    <text evidence="11">ATPase component of the INO80 complex which remodels chromatin by shifting nucleosomes and is involved in DNA repair.</text>
</comment>
<dbReference type="GO" id="GO:0005524">
    <property type="term" value="F:ATP binding"/>
    <property type="evidence" value="ECO:0007669"/>
    <property type="project" value="UniProtKB-UniRule"/>
</dbReference>
<gene>
    <name evidence="15" type="ORF">DGYR_LOCUS6492</name>
</gene>
<evidence type="ECO:0000256" key="6">
    <source>
        <dbReference type="ARBA" id="ARBA00022801"/>
    </source>
</evidence>
<dbReference type="Pfam" id="PF13892">
    <property type="entry name" value="DBINO"/>
    <property type="match status" value="1"/>
</dbReference>
<evidence type="ECO:0000256" key="2">
    <source>
        <dbReference type="ARBA" id="ARBA00007025"/>
    </source>
</evidence>
<dbReference type="GO" id="GO:0042393">
    <property type="term" value="F:histone binding"/>
    <property type="evidence" value="ECO:0007669"/>
    <property type="project" value="TreeGrafter"/>
</dbReference>
<keyword evidence="4" id="KW-0547">Nucleotide-binding</keyword>
<name>A0A7I8VRR9_9ANNE</name>
<evidence type="ECO:0000313" key="15">
    <source>
        <dbReference type="EMBL" id="CAD5118053.1"/>
    </source>
</evidence>
<dbReference type="InterPro" id="IPR020838">
    <property type="entry name" value="DBINO"/>
</dbReference>
<feature type="domain" description="DBINO" evidence="14">
    <location>
        <begin position="247"/>
        <end position="372"/>
    </location>
</feature>
<dbReference type="InterPro" id="IPR027417">
    <property type="entry name" value="P-loop_NTPase"/>
</dbReference>
<dbReference type="Proteomes" id="UP000549394">
    <property type="component" value="Unassembled WGS sequence"/>
</dbReference>
<dbReference type="GO" id="GO:0031011">
    <property type="term" value="C:Ino80 complex"/>
    <property type="evidence" value="ECO:0007669"/>
    <property type="project" value="UniProtKB-UniRule"/>
</dbReference>
<protein>
    <recommendedName>
        <fullName evidence="3 11">Chromatin-remodeling ATPase INO80</fullName>
        <ecNumber evidence="11">3.6.4.-</ecNumber>
    </recommendedName>
</protein>
<dbReference type="InterPro" id="IPR014001">
    <property type="entry name" value="Helicase_ATP-bd"/>
</dbReference>
<evidence type="ECO:0000256" key="7">
    <source>
        <dbReference type="ARBA" id="ARBA00022840"/>
    </source>
</evidence>
<dbReference type="GO" id="GO:0016887">
    <property type="term" value="F:ATP hydrolysis activity"/>
    <property type="evidence" value="ECO:0007669"/>
    <property type="project" value="TreeGrafter"/>
</dbReference>
<dbReference type="Gene3D" id="3.40.50.300">
    <property type="entry name" value="P-loop containing nucleotide triphosphate hydrolases"/>
    <property type="match status" value="1"/>
</dbReference>
<dbReference type="GO" id="GO:0003677">
    <property type="term" value="F:DNA binding"/>
    <property type="evidence" value="ECO:0007669"/>
    <property type="project" value="UniProtKB-UniRule"/>
</dbReference>
<evidence type="ECO:0000256" key="9">
    <source>
        <dbReference type="ARBA" id="ARBA00023204"/>
    </source>
</evidence>
<dbReference type="AlphaFoldDB" id="A0A7I8VRR9"/>
<dbReference type="SUPFAM" id="SSF52540">
    <property type="entry name" value="P-loop containing nucleoside triphosphate hydrolases"/>
    <property type="match status" value="2"/>
</dbReference>
<comment type="subcellular location">
    <subcellularLocation>
        <location evidence="1 11">Nucleus</location>
    </subcellularLocation>
</comment>
<evidence type="ECO:0000259" key="14">
    <source>
        <dbReference type="PROSITE" id="PS51413"/>
    </source>
</evidence>
<evidence type="ECO:0000256" key="11">
    <source>
        <dbReference type="RuleBase" id="RU368001"/>
    </source>
</evidence>
<dbReference type="SMART" id="SM00487">
    <property type="entry name" value="DEXDc"/>
    <property type="match status" value="1"/>
</dbReference>
<keyword evidence="10" id="KW-0539">Nucleus</keyword>
<keyword evidence="5 11" id="KW-0227">DNA damage</keyword>
<feature type="region of interest" description="Disordered" evidence="12">
    <location>
        <begin position="955"/>
        <end position="979"/>
    </location>
</feature>
<sequence>MEDMDEELPAALQDHGYLAKPLHIQRLENALRLEPLLSYIDNYTSRSSGGESDSSSADDFCSVESADTGTKTFNNGLSISKIERQMDKIRLYNFSKIDEDREVLQDMLLTETSSDDDDDEWNIEKVKTLIKIRKYTLKHRKKVLNDNVKNPKRYSYFSSGLLSFNDCYEGDGTGSFDSKVMREKRNLERKRALKKKRIMNDEVEEGEIRMPVPVAVFENTQKQPIPVRSGKSKKMNDTEKAVLRRKTMAIITKKEIQRASKQVINQRKENLQMLKKLAQGCMRERRKMALTSQKLTKDAGVRARRLAKEMNVFWKRFDKVEKGARKKAEKEALEQRKIDIEMREAKRQQRKLNFLITQTELYAHFMANKNRLKSEEKNTDEKQTEILSRLDENGESKEGIPVTKGIIQSFLTDDYDSDMVKNQALQNVEEAVAAQHSKTRSFDEQVKLLSGGDGALAVPVCSDEYTQPTLFEGKLKSYQLRGMNWLMSLYDQGINGILADEMGLGKTVQAIATLALLCETQGTWGPFLVVAPASTLHNWQQECARFIPRLKVVPYWGTTQDRKVLRTFWNSAKLYTPDASFHIVITSYQIVIQDVKYFQRIKWQYMVLDEAQAIKSTASTRWKILLQFNCRNRLLLTGTPIQNSMAELWALLHFIMPTLFDSHDEFNEWFSKDIESHAEKQSGIDENQLSRLHMILKPFMLRRVKKDVENELSDKIEVLTYCPLTTRQRKLYSALKRKIRIEDLLQSSAALSQSSTSSLMNLVMQFRKVCNHPELFERRELKSSFFIQLDSYVIPQLVFNEGILDTSSWGRRKLLYNNLFIYNEGNIHKSIFSSNKTEKSNTFGFTRFVNISPTELYKMMFYSISYRWRSIVEGEREIENLNHKTNWQSPDLSTRSLFMMESYFCLNPTSINQSQVLSKLCFTSPVKPILGHTVPTLHYMRETATHRKIRLRNSVSPVEDEESKLNEADCTTDDSKLKNHTSLNLPNEADEVSQDIEISEFKHREPKILDEELVDIPDFLYNNISKVAAYSCGEYCIDNNFMRQQRAALVHTDEKDCILYGSTNLAQEMKTAHQYLFKPEPRGLLAVNPVHGFSHVFIPGK</sequence>
<proteinExistence type="inferred from homology"/>
<evidence type="ECO:0000313" key="16">
    <source>
        <dbReference type="Proteomes" id="UP000549394"/>
    </source>
</evidence>
<dbReference type="InterPro" id="IPR000330">
    <property type="entry name" value="SNF2_N"/>
</dbReference>
<dbReference type="PROSITE" id="PS51413">
    <property type="entry name" value="DBINO"/>
    <property type="match status" value="1"/>
</dbReference>
<comment type="subunit">
    <text evidence="11">Component of the INO80 chromatin-remodeling complex.</text>
</comment>
<feature type="compositionally biased region" description="Basic and acidic residues" evidence="12">
    <location>
        <begin position="963"/>
        <end position="977"/>
    </location>
</feature>
<keyword evidence="7 11" id="KW-0067">ATP-binding</keyword>